<dbReference type="Proteomes" id="UP000198823">
    <property type="component" value="Unassembled WGS sequence"/>
</dbReference>
<reference evidence="1 2" key="1">
    <citation type="submission" date="2016-10" db="EMBL/GenBank/DDBJ databases">
        <authorList>
            <person name="de Groot N.N."/>
        </authorList>
    </citation>
    <scope>NUCLEOTIDE SEQUENCE [LARGE SCALE GENOMIC DNA]</scope>
    <source>
        <strain evidence="1 2">CGMCC 1.6762</strain>
    </source>
</reference>
<dbReference type="EMBL" id="FNAR01000036">
    <property type="protein sequence ID" value="SDE96327.1"/>
    <property type="molecule type" value="Genomic_DNA"/>
</dbReference>
<dbReference type="Pfam" id="PF14183">
    <property type="entry name" value="YwpF"/>
    <property type="match status" value="1"/>
</dbReference>
<protein>
    <submittedName>
        <fullName evidence="1">YwpF-like protein</fullName>
    </submittedName>
</protein>
<accession>A0A1G7H7B5</accession>
<dbReference type="InterPro" id="IPR025573">
    <property type="entry name" value="YwpF"/>
</dbReference>
<dbReference type="STRING" id="426756.SAMN04488126_1362"/>
<evidence type="ECO:0000313" key="2">
    <source>
        <dbReference type="Proteomes" id="UP000198823"/>
    </source>
</evidence>
<sequence length="161" mass="18712">MVYWAYVNTGGRKFVKSFKLLSVDFEKDGEFFSCPLVDGIIINEENSRRSWILEMFVDKEHKPVFDEWLESGEVINTKAVISYPENEPAGFRLAVYAVKEIGDHISVLLKGPLKRVRSQYAEHLLEELIAEGLQGDEMLDRFRADMKNRPQLKRDRDKQNS</sequence>
<organism evidence="1 2">
    <name type="scientific">Bhargavaea beijingensis</name>
    <dbReference type="NCBI Taxonomy" id="426756"/>
    <lineage>
        <taxon>Bacteria</taxon>
        <taxon>Bacillati</taxon>
        <taxon>Bacillota</taxon>
        <taxon>Bacilli</taxon>
        <taxon>Bacillales</taxon>
        <taxon>Caryophanaceae</taxon>
        <taxon>Bhargavaea</taxon>
    </lineage>
</organism>
<dbReference type="AlphaFoldDB" id="A0A1G7H7B5"/>
<proteinExistence type="predicted"/>
<name>A0A1G7H7B5_9BACL</name>
<gene>
    <name evidence="1" type="ORF">SAMN04488126_1362</name>
</gene>
<evidence type="ECO:0000313" key="1">
    <source>
        <dbReference type="EMBL" id="SDE96327.1"/>
    </source>
</evidence>